<dbReference type="AlphaFoldDB" id="B1VB31"/>
<evidence type="ECO:0000256" key="2">
    <source>
        <dbReference type="ARBA" id="ARBA00022490"/>
    </source>
</evidence>
<dbReference type="Gene3D" id="2.40.50.140">
    <property type="entry name" value="Nucleic acid-binding proteins"/>
    <property type="match status" value="1"/>
</dbReference>
<evidence type="ECO:0000313" key="9">
    <source>
        <dbReference type="EMBL" id="CAM12154.1"/>
    </source>
</evidence>
<evidence type="ECO:0000256" key="3">
    <source>
        <dbReference type="ARBA" id="ARBA00023015"/>
    </source>
</evidence>
<reference evidence="9 10" key="1">
    <citation type="journal article" date="2008" name="J. Bacteriol.">
        <title>Comparative genome analysis of 'Candidatus Phytoplasma australiense' (subgroup tuf-Australia I; rp-A) and 'Ca. Phytoplasma asteris' strains OY-M and AY-WB.</title>
        <authorList>
            <person name="Tran-Nguyen L.T."/>
            <person name="Kube M."/>
            <person name="Schneider B."/>
            <person name="Reinhardt R."/>
            <person name="Gibb K.S."/>
        </authorList>
    </citation>
    <scope>NUCLEOTIDE SEQUENCE [LARGE SCALE GENOMIC DNA]</scope>
</reference>
<dbReference type="Proteomes" id="UP000008323">
    <property type="component" value="Chromosome"/>
</dbReference>
<name>B1VB31_PHYAS</name>
<organism evidence="9 10">
    <name type="scientific">Phytoplasma australiense</name>
    <dbReference type="NCBI Taxonomy" id="59748"/>
    <lineage>
        <taxon>Bacteria</taxon>
        <taxon>Bacillati</taxon>
        <taxon>Mycoplasmatota</taxon>
        <taxon>Mollicutes</taxon>
        <taxon>Acholeplasmatales</taxon>
        <taxon>Acholeplasmataceae</taxon>
        <taxon>Candidatus Phytoplasma</taxon>
        <taxon>16SrXII (Stolbur group)</taxon>
    </lineage>
</organism>
<keyword evidence="3" id="KW-0805">Transcription regulation</keyword>
<dbReference type="InterPro" id="IPR002059">
    <property type="entry name" value="CSP_DNA-bd"/>
</dbReference>
<dbReference type="InterPro" id="IPR012340">
    <property type="entry name" value="NA-bd_OB-fold"/>
</dbReference>
<evidence type="ECO:0000313" key="10">
    <source>
        <dbReference type="Proteomes" id="UP000008323"/>
    </source>
</evidence>
<evidence type="ECO:0000259" key="8">
    <source>
        <dbReference type="PROSITE" id="PS51857"/>
    </source>
</evidence>
<dbReference type="PROSITE" id="PS51857">
    <property type="entry name" value="CSD_2"/>
    <property type="match status" value="1"/>
</dbReference>
<dbReference type="PROSITE" id="PS00352">
    <property type="entry name" value="CSD_1"/>
    <property type="match status" value="1"/>
</dbReference>
<dbReference type="eggNOG" id="COG1278">
    <property type="taxonomic scope" value="Bacteria"/>
</dbReference>
<dbReference type="PANTHER" id="PTHR46565">
    <property type="entry name" value="COLD SHOCK DOMAIN PROTEIN 2"/>
    <property type="match status" value="1"/>
</dbReference>
<evidence type="ECO:0000256" key="6">
    <source>
        <dbReference type="ARBA" id="ARBA00023163"/>
    </source>
</evidence>
<dbReference type="PIRSF" id="PIRSF002599">
    <property type="entry name" value="Cold_shock_A"/>
    <property type="match status" value="1"/>
</dbReference>
<gene>
    <name evidence="9" type="primary">csp</name>
    <name evidence="9" type="ordered locus">PA0820</name>
</gene>
<dbReference type="PANTHER" id="PTHR46565:SF20">
    <property type="entry name" value="COLD SHOCK DOMAIN-CONTAINING PROTEIN 4"/>
    <property type="match status" value="1"/>
</dbReference>
<dbReference type="Pfam" id="PF00313">
    <property type="entry name" value="CSD"/>
    <property type="match status" value="1"/>
</dbReference>
<dbReference type="SMART" id="SM00357">
    <property type="entry name" value="CSP"/>
    <property type="match status" value="1"/>
</dbReference>
<dbReference type="InterPro" id="IPR012156">
    <property type="entry name" value="Cold_shock_CspA"/>
</dbReference>
<dbReference type="STRING" id="59748.PA0820"/>
<accession>B1VB31</accession>
<keyword evidence="2" id="KW-0963">Cytoplasm</keyword>
<keyword evidence="6" id="KW-0804">Transcription</keyword>
<dbReference type="EMBL" id="AM422018">
    <property type="protein sequence ID" value="CAM12154.1"/>
    <property type="molecule type" value="Genomic_DNA"/>
</dbReference>
<dbReference type="GO" id="GO:0003677">
    <property type="term" value="F:DNA binding"/>
    <property type="evidence" value="ECO:0007669"/>
    <property type="project" value="UniProtKB-KW"/>
</dbReference>
<keyword evidence="4" id="KW-0238">DNA-binding</keyword>
<dbReference type="InterPro" id="IPR019844">
    <property type="entry name" value="CSD_CS"/>
</dbReference>
<evidence type="ECO:0000256" key="5">
    <source>
        <dbReference type="ARBA" id="ARBA00023159"/>
    </source>
</evidence>
<feature type="domain" description="CSD" evidence="8">
    <location>
        <begin position="5"/>
        <end position="71"/>
    </location>
</feature>
<sequence>MQDQRQQGTCRWFSGDKGYGFIVSAEGKDVFVHYSSIQTEVQGRRTLNKDDKVEFSIKEHDNRIQAVDVVVINDREE</sequence>
<evidence type="ECO:0000256" key="7">
    <source>
        <dbReference type="RuleBase" id="RU000408"/>
    </source>
</evidence>
<dbReference type="GO" id="GO:0005737">
    <property type="term" value="C:cytoplasm"/>
    <property type="evidence" value="ECO:0007669"/>
    <property type="project" value="UniProtKB-SubCell"/>
</dbReference>
<dbReference type="KEGG" id="pal:PA0820"/>
<proteinExistence type="predicted"/>
<protein>
    <submittedName>
        <fullName evidence="9">Cold shock protein, similar to Csp of Bacteriophage bIL312</fullName>
    </submittedName>
</protein>
<keyword evidence="5" id="KW-0010">Activator</keyword>
<evidence type="ECO:0000256" key="1">
    <source>
        <dbReference type="ARBA" id="ARBA00004496"/>
    </source>
</evidence>
<dbReference type="PRINTS" id="PR00050">
    <property type="entry name" value="COLDSHOCK"/>
</dbReference>
<evidence type="ECO:0000256" key="4">
    <source>
        <dbReference type="ARBA" id="ARBA00023125"/>
    </source>
</evidence>
<dbReference type="InterPro" id="IPR011129">
    <property type="entry name" value="CSD"/>
</dbReference>
<comment type="subcellular location">
    <subcellularLocation>
        <location evidence="1 7">Cytoplasm</location>
    </subcellularLocation>
</comment>
<dbReference type="SUPFAM" id="SSF50249">
    <property type="entry name" value="Nucleic acid-binding proteins"/>
    <property type="match status" value="1"/>
</dbReference>